<dbReference type="Proteomes" id="UP000181951">
    <property type="component" value="Unassembled WGS sequence"/>
</dbReference>
<name>A0A1H8PL70_9ACTN</name>
<evidence type="ECO:0000313" key="2">
    <source>
        <dbReference type="Proteomes" id="UP000181951"/>
    </source>
</evidence>
<sequence length="81" mass="8525">MRNVPLRLALDLVDADGRKLGGVTGENDGVNPVPTAVPGVPLDSSLVVPVPSFPLAPGRYAWQLEINTEVPDGGYLGFTVR</sequence>
<reference evidence="1 2" key="1">
    <citation type="submission" date="2016-10" db="EMBL/GenBank/DDBJ databases">
        <authorList>
            <person name="de Groot N.N."/>
        </authorList>
    </citation>
    <scope>NUCLEOTIDE SEQUENCE [LARGE SCALE GENOMIC DNA]</scope>
    <source>
        <strain evidence="1 2">CGMCC 4.2026</strain>
    </source>
</reference>
<proteinExistence type="predicted"/>
<gene>
    <name evidence="1" type="ORF">SAMN05216267_102631</name>
</gene>
<organism evidence="1 2">
    <name type="scientific">Actinacidiphila rubida</name>
    <dbReference type="NCBI Taxonomy" id="310780"/>
    <lineage>
        <taxon>Bacteria</taxon>
        <taxon>Bacillati</taxon>
        <taxon>Actinomycetota</taxon>
        <taxon>Actinomycetes</taxon>
        <taxon>Kitasatosporales</taxon>
        <taxon>Streptomycetaceae</taxon>
        <taxon>Actinacidiphila</taxon>
    </lineage>
</organism>
<evidence type="ECO:0000313" key="1">
    <source>
        <dbReference type="EMBL" id="SEO42702.1"/>
    </source>
</evidence>
<dbReference type="EMBL" id="FODD01000026">
    <property type="protein sequence ID" value="SEO42702.1"/>
    <property type="molecule type" value="Genomic_DNA"/>
</dbReference>
<protein>
    <submittedName>
        <fullName evidence="1">Uncharacterized protein</fullName>
    </submittedName>
</protein>
<dbReference type="AlphaFoldDB" id="A0A1H8PL70"/>
<keyword evidence="2" id="KW-1185">Reference proteome</keyword>
<accession>A0A1H8PL70</accession>